<name>A0A067C684_SAPPC</name>
<dbReference type="VEuPathDB" id="FungiDB:SPRG_08686"/>
<accession>A0A067C684</accession>
<gene>
    <name evidence="1" type="ORF">SPRG_08686</name>
</gene>
<proteinExistence type="predicted"/>
<organism evidence="1 2">
    <name type="scientific">Saprolegnia parasitica (strain CBS 223.65)</name>
    <dbReference type="NCBI Taxonomy" id="695850"/>
    <lineage>
        <taxon>Eukaryota</taxon>
        <taxon>Sar</taxon>
        <taxon>Stramenopiles</taxon>
        <taxon>Oomycota</taxon>
        <taxon>Saprolegniomycetes</taxon>
        <taxon>Saprolegniales</taxon>
        <taxon>Saprolegniaceae</taxon>
        <taxon>Saprolegnia</taxon>
    </lineage>
</organism>
<evidence type="ECO:0000313" key="2">
    <source>
        <dbReference type="Proteomes" id="UP000030745"/>
    </source>
</evidence>
<evidence type="ECO:0000313" key="1">
    <source>
        <dbReference type="EMBL" id="KDO26033.1"/>
    </source>
</evidence>
<dbReference type="OMA" id="WEACLGS"/>
<dbReference type="GeneID" id="24130899"/>
<reference evidence="1 2" key="1">
    <citation type="journal article" date="2013" name="PLoS Genet.">
        <title>Distinctive expansion of potential virulence genes in the genome of the oomycete fish pathogen Saprolegnia parasitica.</title>
        <authorList>
            <person name="Jiang R.H."/>
            <person name="de Bruijn I."/>
            <person name="Haas B.J."/>
            <person name="Belmonte R."/>
            <person name="Lobach L."/>
            <person name="Christie J."/>
            <person name="van den Ackerveken G."/>
            <person name="Bottin A."/>
            <person name="Bulone V."/>
            <person name="Diaz-Moreno S.M."/>
            <person name="Dumas B."/>
            <person name="Fan L."/>
            <person name="Gaulin E."/>
            <person name="Govers F."/>
            <person name="Grenville-Briggs L.J."/>
            <person name="Horner N.R."/>
            <person name="Levin J.Z."/>
            <person name="Mammella M."/>
            <person name="Meijer H.J."/>
            <person name="Morris P."/>
            <person name="Nusbaum C."/>
            <person name="Oome S."/>
            <person name="Phillips A.J."/>
            <person name="van Rooyen D."/>
            <person name="Rzeszutek E."/>
            <person name="Saraiva M."/>
            <person name="Secombes C.J."/>
            <person name="Seidl M.F."/>
            <person name="Snel B."/>
            <person name="Stassen J.H."/>
            <person name="Sykes S."/>
            <person name="Tripathy S."/>
            <person name="van den Berg H."/>
            <person name="Vega-Arreguin J.C."/>
            <person name="Wawra S."/>
            <person name="Young S.K."/>
            <person name="Zeng Q."/>
            <person name="Dieguez-Uribeondo J."/>
            <person name="Russ C."/>
            <person name="Tyler B.M."/>
            <person name="van West P."/>
        </authorList>
    </citation>
    <scope>NUCLEOTIDE SEQUENCE [LARGE SCALE GENOMIC DNA]</scope>
    <source>
        <strain evidence="1 2">CBS 223.65</strain>
    </source>
</reference>
<dbReference type="Proteomes" id="UP000030745">
    <property type="component" value="Unassembled WGS sequence"/>
</dbReference>
<protein>
    <recommendedName>
        <fullName evidence="3">COMM domain-containing protein</fullName>
    </recommendedName>
</protein>
<dbReference type="EMBL" id="KK583227">
    <property type="protein sequence ID" value="KDO26033.1"/>
    <property type="molecule type" value="Genomic_DNA"/>
</dbReference>
<keyword evidence="2" id="KW-1185">Reference proteome</keyword>
<evidence type="ECO:0008006" key="3">
    <source>
        <dbReference type="Google" id="ProtNLM"/>
    </source>
</evidence>
<dbReference type="KEGG" id="spar:SPRG_08686"/>
<dbReference type="AlphaFoldDB" id="A0A067C684"/>
<dbReference type="RefSeq" id="XP_012203319.1">
    <property type="nucleotide sequence ID" value="XM_012347929.1"/>
</dbReference>
<sequence length="209" mass="22829">MEAYLRCGTGWPLLPPLLDALAAQHSALLDDLVGLACELQPTASLLERMAREPKLCLRDPTNSARSIAAGLQFIVRGLTLQKLQYPLATMGPEVQASHEAAWEACLASLRAALGFIRHRDAIALMLLKRWKRQVRGDTSMAATSRLANLDWQLGVRFAPPMAPSVHVTMKWTVQDANGSKNVYIQELPVHEFRALRAQAQAAAAVLAAS</sequence>
<dbReference type="OrthoDB" id="74938at2759"/>